<dbReference type="SUPFAM" id="SSF46955">
    <property type="entry name" value="Putative DNA-binding domain"/>
    <property type="match status" value="1"/>
</dbReference>
<dbReference type="Pfam" id="PF13411">
    <property type="entry name" value="MerR_1"/>
    <property type="match status" value="1"/>
</dbReference>
<dbReference type="GO" id="GO:0006355">
    <property type="term" value="P:regulation of DNA-templated transcription"/>
    <property type="evidence" value="ECO:0007669"/>
    <property type="project" value="InterPro"/>
</dbReference>
<feature type="domain" description="HTH merR-type" evidence="1">
    <location>
        <begin position="20"/>
        <end position="89"/>
    </location>
</feature>
<dbReference type="EMBL" id="QUBG01000001">
    <property type="protein sequence ID" value="TPR46214.1"/>
    <property type="molecule type" value="Genomic_DNA"/>
</dbReference>
<dbReference type="GeneID" id="58107796"/>
<dbReference type="Gene3D" id="1.10.1660.10">
    <property type="match status" value="1"/>
</dbReference>
<accession>A0A2S2JJS7</accession>
<evidence type="ECO:0000313" key="2">
    <source>
        <dbReference type="EMBL" id="TPR46214.1"/>
    </source>
</evidence>
<dbReference type="InterPro" id="IPR009061">
    <property type="entry name" value="DNA-bd_dom_put_sf"/>
</dbReference>
<sequence>MDNNFKPLFPKALDLDQLIFKIGEVSKILNVSARQLRYWEQRGYIQSMRSNSYSSRVFDMKNFMCANLMKYYLDKGFTLAVAHESAKKNLDNMKFIRKFMTHSFQGIENINNHPAVNLGYFDKEKKTLLYGFIDEENNISYKVLKND</sequence>
<reference evidence="2" key="1">
    <citation type="submission" date="2018-08" db="EMBL/GenBank/DDBJ databases">
        <title>Comparative genomics of wild bee and flower associated Lactobacillus reveals potential adaptation to the bee host.</title>
        <authorList>
            <person name="Vuong H.Q."/>
            <person name="Mcfrederick Q.S."/>
        </authorList>
    </citation>
    <scope>NUCLEOTIDE SEQUENCE</scope>
    <source>
        <strain evidence="2">HV_63</strain>
    </source>
</reference>
<dbReference type="Proteomes" id="UP000784700">
    <property type="component" value="Unassembled WGS sequence"/>
</dbReference>
<dbReference type="GO" id="GO:0003677">
    <property type="term" value="F:DNA binding"/>
    <property type="evidence" value="ECO:0007669"/>
    <property type="project" value="InterPro"/>
</dbReference>
<organism evidence="2 3">
    <name type="scientific">Apilactobacillus micheneri</name>
    <dbReference type="NCBI Taxonomy" id="1899430"/>
    <lineage>
        <taxon>Bacteria</taxon>
        <taxon>Bacillati</taxon>
        <taxon>Bacillota</taxon>
        <taxon>Bacilli</taxon>
        <taxon>Lactobacillales</taxon>
        <taxon>Lactobacillaceae</taxon>
        <taxon>Apilactobacillus</taxon>
    </lineage>
</organism>
<evidence type="ECO:0000259" key="1">
    <source>
        <dbReference type="SMART" id="SM00422"/>
    </source>
</evidence>
<gene>
    <name evidence="2" type="ORF">DY130_01480</name>
</gene>
<dbReference type="InterPro" id="IPR000551">
    <property type="entry name" value="MerR-type_HTH_dom"/>
</dbReference>
<protein>
    <submittedName>
        <fullName evidence="2">MerR family transcriptional regulator</fullName>
    </submittedName>
</protein>
<dbReference type="RefSeq" id="WP_105963958.1">
    <property type="nucleotide sequence ID" value="NZ_BAABXB010000066.1"/>
</dbReference>
<proteinExistence type="predicted"/>
<evidence type="ECO:0000313" key="3">
    <source>
        <dbReference type="Proteomes" id="UP000784700"/>
    </source>
</evidence>
<dbReference type="OrthoDB" id="9806513at2"/>
<dbReference type="CDD" id="cd01105">
    <property type="entry name" value="HTH_GlnR-like"/>
    <property type="match status" value="1"/>
</dbReference>
<name>A0A2S2JJS7_9LACO</name>
<dbReference type="AlphaFoldDB" id="A0A2S2JJS7"/>
<dbReference type="SMART" id="SM00422">
    <property type="entry name" value="HTH_MERR"/>
    <property type="match status" value="1"/>
</dbReference>
<comment type="caution">
    <text evidence="2">The sequence shown here is derived from an EMBL/GenBank/DDBJ whole genome shotgun (WGS) entry which is preliminary data.</text>
</comment>